<keyword evidence="1" id="KW-0175">Coiled coil</keyword>
<evidence type="ECO:0000256" key="1">
    <source>
        <dbReference type="SAM" id="Coils"/>
    </source>
</evidence>
<evidence type="ECO:0000313" key="2">
    <source>
        <dbReference type="EMBL" id="KAF9591521.1"/>
    </source>
</evidence>
<sequence length="137" mass="16053">MAVSLKPTKFYGSNLPRPQIYANQKYSDNRVDPPKLMTDPLISWAKDVHWSMGGLSFKKTRHQGKIEGNLQKLREEEEKIEKEVKIEKNKKIKRKSREDDDVIDFSFGLAWKAGNRRSKRPRRLVIRDEDDGVIEVE</sequence>
<proteinExistence type="predicted"/>
<evidence type="ECO:0000313" key="3">
    <source>
        <dbReference type="Proteomes" id="UP000631114"/>
    </source>
</evidence>
<dbReference type="PANTHER" id="PTHR35103:SF1">
    <property type="entry name" value="OS06G0115700 PROTEIN"/>
    <property type="match status" value="1"/>
</dbReference>
<protein>
    <submittedName>
        <fullName evidence="2">Uncharacterized protein</fullName>
    </submittedName>
</protein>
<dbReference type="PANTHER" id="PTHR35103">
    <property type="entry name" value="OS06G0115700 PROTEIN"/>
    <property type="match status" value="1"/>
</dbReference>
<keyword evidence="3" id="KW-1185">Reference proteome</keyword>
<comment type="caution">
    <text evidence="2">The sequence shown here is derived from an EMBL/GenBank/DDBJ whole genome shotgun (WGS) entry which is preliminary data.</text>
</comment>
<gene>
    <name evidence="2" type="ORF">IFM89_004575</name>
</gene>
<reference evidence="2 3" key="1">
    <citation type="submission" date="2020-10" db="EMBL/GenBank/DDBJ databases">
        <title>The Coptis chinensis genome and diversification of protoberbering-type alkaloids.</title>
        <authorList>
            <person name="Wang B."/>
            <person name="Shu S."/>
            <person name="Song C."/>
            <person name="Liu Y."/>
        </authorList>
    </citation>
    <scope>NUCLEOTIDE SEQUENCE [LARGE SCALE GENOMIC DNA]</scope>
    <source>
        <strain evidence="2">HL-2020</strain>
        <tissue evidence="2">Leaf</tissue>
    </source>
</reference>
<dbReference type="OrthoDB" id="1723663at2759"/>
<name>A0A835LLC1_9MAGN</name>
<accession>A0A835LLC1</accession>
<dbReference type="Proteomes" id="UP000631114">
    <property type="component" value="Unassembled WGS sequence"/>
</dbReference>
<dbReference type="EMBL" id="JADFTS010000008">
    <property type="protein sequence ID" value="KAF9591521.1"/>
    <property type="molecule type" value="Genomic_DNA"/>
</dbReference>
<dbReference type="AlphaFoldDB" id="A0A835LLC1"/>
<organism evidence="2 3">
    <name type="scientific">Coptis chinensis</name>
    <dbReference type="NCBI Taxonomy" id="261450"/>
    <lineage>
        <taxon>Eukaryota</taxon>
        <taxon>Viridiplantae</taxon>
        <taxon>Streptophyta</taxon>
        <taxon>Embryophyta</taxon>
        <taxon>Tracheophyta</taxon>
        <taxon>Spermatophyta</taxon>
        <taxon>Magnoliopsida</taxon>
        <taxon>Ranunculales</taxon>
        <taxon>Ranunculaceae</taxon>
        <taxon>Coptidoideae</taxon>
        <taxon>Coptis</taxon>
    </lineage>
</organism>
<feature type="coiled-coil region" evidence="1">
    <location>
        <begin position="63"/>
        <end position="90"/>
    </location>
</feature>